<dbReference type="CDD" id="cd00531">
    <property type="entry name" value="NTF2_like"/>
    <property type="match status" value="1"/>
</dbReference>
<dbReference type="Gene3D" id="3.10.450.50">
    <property type="match status" value="1"/>
</dbReference>
<name>A0ABP5VVV6_9ACTN</name>
<dbReference type="Proteomes" id="UP001501231">
    <property type="component" value="Unassembled WGS sequence"/>
</dbReference>
<protein>
    <submittedName>
        <fullName evidence="2">Nuclear transport factor 2 family protein</fullName>
    </submittedName>
</protein>
<reference evidence="3" key="1">
    <citation type="journal article" date="2019" name="Int. J. Syst. Evol. Microbiol.">
        <title>The Global Catalogue of Microorganisms (GCM) 10K type strain sequencing project: providing services to taxonomists for standard genome sequencing and annotation.</title>
        <authorList>
            <consortium name="The Broad Institute Genomics Platform"/>
            <consortium name="The Broad Institute Genome Sequencing Center for Infectious Disease"/>
            <person name="Wu L."/>
            <person name="Ma J."/>
        </authorList>
    </citation>
    <scope>NUCLEOTIDE SEQUENCE [LARGE SCALE GENOMIC DNA]</scope>
    <source>
        <strain evidence="3">JCM 3325</strain>
    </source>
</reference>
<dbReference type="EMBL" id="BAAARW010000006">
    <property type="protein sequence ID" value="GAA2409951.1"/>
    <property type="molecule type" value="Genomic_DNA"/>
</dbReference>
<comment type="caution">
    <text evidence="2">The sequence shown here is derived from an EMBL/GenBank/DDBJ whole genome shotgun (WGS) entry which is preliminary data.</text>
</comment>
<evidence type="ECO:0000313" key="3">
    <source>
        <dbReference type="Proteomes" id="UP001501231"/>
    </source>
</evidence>
<gene>
    <name evidence="2" type="ORF">GCM10010191_18270</name>
</gene>
<proteinExistence type="predicted"/>
<organism evidence="2 3">
    <name type="scientific">Actinomadura vinacea</name>
    <dbReference type="NCBI Taxonomy" id="115336"/>
    <lineage>
        <taxon>Bacteria</taxon>
        <taxon>Bacillati</taxon>
        <taxon>Actinomycetota</taxon>
        <taxon>Actinomycetes</taxon>
        <taxon>Streptosporangiales</taxon>
        <taxon>Thermomonosporaceae</taxon>
        <taxon>Actinomadura</taxon>
    </lineage>
</organism>
<sequence length="187" mass="21228">MTAASAGHDNVADRLDRIESHLAIGQLPIRYAIAVDSRDLDAWVACFRPDVDMGRHGQGSEALRAFIEPLVRGFYRSIHQICGHRVEFIDRDHASGAVYCRAEHEVGDRWIVMAICYYDEYVRLDGEWYFSRRKEKHWYAADATERPQAVAFTGWEGAAEPSLPAQFPSWGPFWGDDPSIGTLTDRP</sequence>
<feature type="domain" description="SnoaL-like" evidence="1">
    <location>
        <begin position="17"/>
        <end position="134"/>
    </location>
</feature>
<dbReference type="InterPro" id="IPR037401">
    <property type="entry name" value="SnoaL-like"/>
</dbReference>
<evidence type="ECO:0000259" key="1">
    <source>
        <dbReference type="Pfam" id="PF13577"/>
    </source>
</evidence>
<dbReference type="Pfam" id="PF13577">
    <property type="entry name" value="SnoaL_4"/>
    <property type="match status" value="1"/>
</dbReference>
<dbReference type="InterPro" id="IPR032710">
    <property type="entry name" value="NTF2-like_dom_sf"/>
</dbReference>
<dbReference type="RefSeq" id="WP_344588210.1">
    <property type="nucleotide sequence ID" value="NZ_BAAARW010000006.1"/>
</dbReference>
<accession>A0ABP5VVV6</accession>
<dbReference type="SUPFAM" id="SSF54427">
    <property type="entry name" value="NTF2-like"/>
    <property type="match status" value="1"/>
</dbReference>
<evidence type="ECO:0000313" key="2">
    <source>
        <dbReference type="EMBL" id="GAA2409951.1"/>
    </source>
</evidence>
<keyword evidence="3" id="KW-1185">Reference proteome</keyword>